<evidence type="ECO:0000256" key="3">
    <source>
        <dbReference type="ARBA" id="ARBA00012687"/>
    </source>
</evidence>
<evidence type="ECO:0000256" key="1">
    <source>
        <dbReference type="ARBA" id="ARBA00002056"/>
    </source>
</evidence>
<dbReference type="SUPFAM" id="SSF53756">
    <property type="entry name" value="UDP-Glycosyltransferase/glycogen phosphorylase"/>
    <property type="match status" value="1"/>
</dbReference>
<evidence type="ECO:0000256" key="9">
    <source>
        <dbReference type="ARBA" id="ARBA00023098"/>
    </source>
</evidence>
<dbReference type="OrthoDB" id="9801642at2"/>
<comment type="catalytic activity">
    <reaction evidence="10">
        <text>a lipid X + a UDP-2-N,3-O-bis[(3R)-3-hydroxyacyl]-alpha-D-glucosamine = a lipid A disaccharide + UDP + H(+)</text>
        <dbReference type="Rhea" id="RHEA:67828"/>
        <dbReference type="ChEBI" id="CHEBI:15378"/>
        <dbReference type="ChEBI" id="CHEBI:58223"/>
        <dbReference type="ChEBI" id="CHEBI:137748"/>
        <dbReference type="ChEBI" id="CHEBI:176338"/>
        <dbReference type="ChEBI" id="CHEBI:176343"/>
        <dbReference type="EC" id="2.4.1.182"/>
    </reaction>
</comment>
<evidence type="ECO:0000256" key="8">
    <source>
        <dbReference type="ARBA" id="ARBA00022679"/>
    </source>
</evidence>
<dbReference type="PANTHER" id="PTHR30372">
    <property type="entry name" value="LIPID-A-DISACCHARIDE SYNTHASE"/>
    <property type="match status" value="1"/>
</dbReference>
<comment type="function">
    <text evidence="1">Condensation of UDP-2,3-diacylglucosamine and 2,3-diacylglucosamine-1-phosphate to form lipid A disaccharide, a precursor of lipid A, a phosphorylated glycolipid that anchors the lipopolysaccharide to the outer membrane of the cell.</text>
</comment>
<gene>
    <name evidence="12" type="primary">lpxB</name>
    <name evidence="12" type="ORF">H2LOC_005370</name>
</gene>
<sequence length="393" mass="42406">MRAARGRDCLEVKHIFLIAGEASGDRLGALLMRALRRAGDVVVSGVGGEEMAREGLNSLFPFGDLAVMGLLPVLARLPRLVRRIEETARAIIADPPDCLVLIDAPDFTHRVARRVRAARPDLPIVDYVCPTVWAWRPGRARRMRAYVDHVLAVLPFEPDALARLGGPPCDYVGHPLIEHIDMLAPIGVEKPAEGPLLILPGSRRAEIRRMMPVYGQAAGILAREFPALDMAIPVVPHVEAVLREELSHWPVKPRLLSQQEKFSAFRAARAALVTSGVATLELALADVPMAVGYRVAPIESLLRFLVTVDSIVLPNLIVGSRPVPEFFQGAAAPGALADAVSAVLREGPSRSAQLNAFKVLRTRILSAGAEPSARAARIVLGYADSGRRVGTAN</sequence>
<organism evidence="12 13">
    <name type="scientific">Methylocystis heyeri</name>
    <dbReference type="NCBI Taxonomy" id="391905"/>
    <lineage>
        <taxon>Bacteria</taxon>
        <taxon>Pseudomonadati</taxon>
        <taxon>Pseudomonadota</taxon>
        <taxon>Alphaproteobacteria</taxon>
        <taxon>Hyphomicrobiales</taxon>
        <taxon>Methylocystaceae</taxon>
        <taxon>Methylocystis</taxon>
    </lineage>
</organism>
<dbReference type="Proteomes" id="UP000309061">
    <property type="component" value="Chromosome"/>
</dbReference>
<dbReference type="EC" id="2.4.1.182" evidence="3 11"/>
<evidence type="ECO:0000313" key="13">
    <source>
        <dbReference type="Proteomes" id="UP000309061"/>
    </source>
</evidence>
<keyword evidence="7 12" id="KW-0328">Glycosyltransferase</keyword>
<proteinExistence type="inferred from homology"/>
<keyword evidence="13" id="KW-1185">Reference proteome</keyword>
<evidence type="ECO:0000256" key="7">
    <source>
        <dbReference type="ARBA" id="ARBA00022676"/>
    </source>
</evidence>
<evidence type="ECO:0000256" key="5">
    <source>
        <dbReference type="ARBA" id="ARBA00022516"/>
    </source>
</evidence>
<evidence type="ECO:0000256" key="4">
    <source>
        <dbReference type="ARBA" id="ARBA00020902"/>
    </source>
</evidence>
<dbReference type="Pfam" id="PF02684">
    <property type="entry name" value="LpxB"/>
    <property type="match status" value="1"/>
</dbReference>
<protein>
    <recommendedName>
        <fullName evidence="4 11">Lipid-A-disaccharide synthase</fullName>
        <ecNumber evidence="3 11">2.4.1.182</ecNumber>
    </recommendedName>
</protein>
<evidence type="ECO:0000313" key="12">
    <source>
        <dbReference type="EMBL" id="QGM45166.1"/>
    </source>
</evidence>
<comment type="similarity">
    <text evidence="2">Belongs to the LpxB family.</text>
</comment>
<keyword evidence="9" id="KW-0443">Lipid metabolism</keyword>
<keyword evidence="5" id="KW-0444">Lipid biosynthesis</keyword>
<dbReference type="GO" id="GO:0005543">
    <property type="term" value="F:phospholipid binding"/>
    <property type="evidence" value="ECO:0007669"/>
    <property type="project" value="TreeGrafter"/>
</dbReference>
<dbReference type="GO" id="GO:0016020">
    <property type="term" value="C:membrane"/>
    <property type="evidence" value="ECO:0007669"/>
    <property type="project" value="GOC"/>
</dbReference>
<dbReference type="NCBIfam" id="TIGR00215">
    <property type="entry name" value="lpxB"/>
    <property type="match status" value="1"/>
</dbReference>
<dbReference type="EMBL" id="CP046052">
    <property type="protein sequence ID" value="QGM45166.1"/>
    <property type="molecule type" value="Genomic_DNA"/>
</dbReference>
<dbReference type="AlphaFoldDB" id="A0A6B8KAP1"/>
<dbReference type="KEGG" id="mhey:H2LOC_005370"/>
<evidence type="ECO:0000256" key="10">
    <source>
        <dbReference type="ARBA" id="ARBA00048975"/>
    </source>
</evidence>
<dbReference type="GO" id="GO:0008915">
    <property type="term" value="F:lipid-A-disaccharide synthase activity"/>
    <property type="evidence" value="ECO:0007669"/>
    <property type="project" value="UniProtKB-UniRule"/>
</dbReference>
<dbReference type="GO" id="GO:0009245">
    <property type="term" value="P:lipid A biosynthetic process"/>
    <property type="evidence" value="ECO:0007669"/>
    <property type="project" value="UniProtKB-UniRule"/>
</dbReference>
<dbReference type="InterPro" id="IPR003835">
    <property type="entry name" value="Glyco_trans_19"/>
</dbReference>
<keyword evidence="8 12" id="KW-0808">Transferase</keyword>
<evidence type="ECO:0000256" key="2">
    <source>
        <dbReference type="ARBA" id="ARBA00007868"/>
    </source>
</evidence>
<dbReference type="PANTHER" id="PTHR30372:SF4">
    <property type="entry name" value="LIPID-A-DISACCHARIDE SYNTHASE, MITOCHONDRIAL-RELATED"/>
    <property type="match status" value="1"/>
</dbReference>
<evidence type="ECO:0000256" key="6">
    <source>
        <dbReference type="ARBA" id="ARBA00022556"/>
    </source>
</evidence>
<keyword evidence="6" id="KW-0441">Lipid A biosynthesis</keyword>
<accession>A0A6B8KAP1</accession>
<evidence type="ECO:0000256" key="11">
    <source>
        <dbReference type="NCBIfam" id="TIGR00215"/>
    </source>
</evidence>
<name>A0A6B8KAP1_9HYPH</name>
<reference evidence="12 13" key="1">
    <citation type="submission" date="2019-11" db="EMBL/GenBank/DDBJ databases">
        <title>The genome sequence of Methylocystis heyeri.</title>
        <authorList>
            <person name="Oshkin I.Y."/>
            <person name="Miroshnikov K."/>
            <person name="Dedysh S.N."/>
        </authorList>
    </citation>
    <scope>NUCLEOTIDE SEQUENCE [LARGE SCALE GENOMIC DNA]</scope>
    <source>
        <strain evidence="12 13">H2</strain>
    </source>
</reference>